<dbReference type="GO" id="GO:0098719">
    <property type="term" value="P:sodium ion import across plasma membrane"/>
    <property type="evidence" value="ECO:0007669"/>
    <property type="project" value="TreeGrafter"/>
</dbReference>
<feature type="transmembrane region" description="Helical" evidence="10">
    <location>
        <begin position="178"/>
        <end position="200"/>
    </location>
</feature>
<feature type="transmembrane region" description="Helical" evidence="10">
    <location>
        <begin position="344"/>
        <end position="370"/>
    </location>
</feature>
<dbReference type="InterPro" id="IPR018422">
    <property type="entry name" value="Cation/H_exchanger_CPA1"/>
</dbReference>
<keyword evidence="9 10" id="KW-0739">Sodium transport</keyword>
<feature type="transmembrane region" description="Helical" evidence="10">
    <location>
        <begin position="28"/>
        <end position="45"/>
    </location>
</feature>
<feature type="transmembrane region" description="Helical" evidence="10">
    <location>
        <begin position="109"/>
        <end position="133"/>
    </location>
</feature>
<evidence type="ECO:0000313" key="13">
    <source>
        <dbReference type="Proteomes" id="UP001317532"/>
    </source>
</evidence>
<dbReference type="Proteomes" id="UP001317532">
    <property type="component" value="Chromosome"/>
</dbReference>
<evidence type="ECO:0000256" key="5">
    <source>
        <dbReference type="ARBA" id="ARBA00022989"/>
    </source>
</evidence>
<feature type="transmembrane region" description="Helical" evidence="10">
    <location>
        <begin position="273"/>
        <end position="294"/>
    </location>
</feature>
<organism evidence="12 13">
    <name type="scientific">Vulcanimicrobium alpinum</name>
    <dbReference type="NCBI Taxonomy" id="3016050"/>
    <lineage>
        <taxon>Bacteria</taxon>
        <taxon>Bacillati</taxon>
        <taxon>Vulcanimicrobiota</taxon>
        <taxon>Vulcanimicrobiia</taxon>
        <taxon>Vulcanimicrobiales</taxon>
        <taxon>Vulcanimicrobiaceae</taxon>
        <taxon>Vulcanimicrobium</taxon>
    </lineage>
</organism>
<dbReference type="InterPro" id="IPR004705">
    <property type="entry name" value="Cation/H_exchanger_CPA1_bac"/>
</dbReference>
<comment type="caution">
    <text evidence="10">Lacks conserved residue(s) required for the propagation of feature annotation.</text>
</comment>
<feature type="transmembrane region" description="Helical" evidence="10">
    <location>
        <begin position="300"/>
        <end position="323"/>
    </location>
</feature>
<evidence type="ECO:0000256" key="10">
    <source>
        <dbReference type="RuleBase" id="RU366002"/>
    </source>
</evidence>
<dbReference type="PANTHER" id="PTHR10110:SF86">
    <property type="entry name" value="SODIUM_HYDROGEN EXCHANGER 7"/>
    <property type="match status" value="1"/>
</dbReference>
<dbReference type="RefSeq" id="WP_317995272.1">
    <property type="nucleotide sequence ID" value="NZ_AP025523.1"/>
</dbReference>
<name>A0AAN2CAI3_UNVUL</name>
<comment type="similarity">
    <text evidence="10">Belongs to the monovalent cation:proton antiporter 1 (CPA1) transporter (TC 2.A.36) family.</text>
</comment>
<evidence type="ECO:0000256" key="8">
    <source>
        <dbReference type="ARBA" id="ARBA00023136"/>
    </source>
</evidence>
<dbReference type="AlphaFoldDB" id="A0AAN2CAI3"/>
<evidence type="ECO:0000256" key="3">
    <source>
        <dbReference type="ARBA" id="ARBA00022475"/>
    </source>
</evidence>
<proteinExistence type="inferred from homology"/>
<gene>
    <name evidence="12" type="ORF">WPS_29710</name>
</gene>
<feature type="domain" description="Cation/H+ exchanger transmembrane" evidence="11">
    <location>
        <begin position="12"/>
        <end position="400"/>
    </location>
</feature>
<evidence type="ECO:0000256" key="2">
    <source>
        <dbReference type="ARBA" id="ARBA00022448"/>
    </source>
</evidence>
<keyword evidence="2 10" id="KW-0813">Transport</keyword>
<keyword evidence="4 10" id="KW-0812">Transmembrane</keyword>
<reference evidence="12 13" key="1">
    <citation type="journal article" date="2022" name="ISME Commun">
        <title>Vulcanimicrobium alpinus gen. nov. sp. nov., the first cultivated representative of the candidate phylum 'Eremiobacterota', is a metabolically versatile aerobic anoxygenic phototroph.</title>
        <authorList>
            <person name="Yabe S."/>
            <person name="Muto K."/>
            <person name="Abe K."/>
            <person name="Yokota A."/>
            <person name="Staudigel H."/>
            <person name="Tebo B.M."/>
        </authorList>
    </citation>
    <scope>NUCLEOTIDE SEQUENCE [LARGE SCALE GENOMIC DNA]</scope>
    <source>
        <strain evidence="12 13">WC8-2</strain>
    </source>
</reference>
<dbReference type="EMBL" id="AP025523">
    <property type="protein sequence ID" value="BDE07695.1"/>
    <property type="molecule type" value="Genomic_DNA"/>
</dbReference>
<protein>
    <submittedName>
        <fullName evidence="12">Na+/H+ antiporter</fullName>
    </submittedName>
</protein>
<keyword evidence="6 10" id="KW-0915">Sodium</keyword>
<evidence type="ECO:0000256" key="9">
    <source>
        <dbReference type="ARBA" id="ARBA00023201"/>
    </source>
</evidence>
<evidence type="ECO:0000256" key="4">
    <source>
        <dbReference type="ARBA" id="ARBA00022692"/>
    </source>
</evidence>
<dbReference type="Gene3D" id="6.10.140.1330">
    <property type="match status" value="1"/>
</dbReference>
<feature type="transmembrane region" description="Helical" evidence="10">
    <location>
        <begin position="236"/>
        <end position="252"/>
    </location>
</feature>
<sequence length="520" mass="55936">MSEPVLLVLGLAAAIAFAIVAKRFALPYPIVFVLAGTALAFVPGLPQVRIAPDWIFLAILPPLLFSGGWATDWVMFRRNLRPILQLAIGLVVVSTVAVAALADRIVPVLGWAGAFVLGAIVSPPDAVAAIAVFERFAVPRRIAAVIDGEGLVNDATALVIYGYAVAAATTGEFAVVPALGSFVVVAVGGVAAGVAVAWIVERLSRALVRLDLTDSLIDTLLVIGAAYAAYLGGQALHVSGVLSTVVAGLLISRRSSVVFSPESRLIGVNVWNVWIYLLNAYVFLAIGLQLRGFVAGGGRAAALLPAALAISALLIAVRLAWIYPAAVIPRLIPAVRRADPRPPWSWLTIIGWTGMRGIVSLAAALALPPIARRDDIIFITFVVIFVKLVGQGLTLIPLLRLLRISRDGDGERREVEVRIAGLRAGLQKIREMRARHAAPDEREVLDRLADEYQHRIEHLNRHGTGTAAETAASRFDHDAQTAAIRAERRAIMRLRDRGEIPDEIFRKVQYDMDLAESRLF</sequence>
<evidence type="ECO:0000256" key="1">
    <source>
        <dbReference type="ARBA" id="ARBA00004651"/>
    </source>
</evidence>
<evidence type="ECO:0000256" key="6">
    <source>
        <dbReference type="ARBA" id="ARBA00023053"/>
    </source>
</evidence>
<evidence type="ECO:0000256" key="7">
    <source>
        <dbReference type="ARBA" id="ARBA00023065"/>
    </source>
</evidence>
<dbReference type="GO" id="GO:0051453">
    <property type="term" value="P:regulation of intracellular pH"/>
    <property type="evidence" value="ECO:0007669"/>
    <property type="project" value="TreeGrafter"/>
</dbReference>
<keyword evidence="3 10" id="KW-1003">Cell membrane</keyword>
<keyword evidence="5 10" id="KW-1133">Transmembrane helix</keyword>
<dbReference type="GO" id="GO:0015386">
    <property type="term" value="F:potassium:proton antiporter activity"/>
    <property type="evidence" value="ECO:0007669"/>
    <property type="project" value="TreeGrafter"/>
</dbReference>
<comment type="function">
    <text evidence="10">Na(+)/H(+) antiporter that extrudes sodium in exchange for external protons.</text>
</comment>
<dbReference type="GO" id="GO:0015385">
    <property type="term" value="F:sodium:proton antiporter activity"/>
    <property type="evidence" value="ECO:0007669"/>
    <property type="project" value="InterPro"/>
</dbReference>
<feature type="transmembrane region" description="Helical" evidence="10">
    <location>
        <begin position="54"/>
        <end position="71"/>
    </location>
</feature>
<feature type="transmembrane region" description="Helical" evidence="10">
    <location>
        <begin position="83"/>
        <end position="102"/>
    </location>
</feature>
<dbReference type="InterPro" id="IPR006153">
    <property type="entry name" value="Cation/H_exchanger_TM"/>
</dbReference>
<keyword evidence="7 10" id="KW-0406">Ion transport</keyword>
<comment type="subcellular location">
    <subcellularLocation>
        <location evidence="1 10">Cell membrane</location>
        <topology evidence="1 10">Multi-pass membrane protein</topology>
    </subcellularLocation>
</comment>
<dbReference type="KEGG" id="vab:WPS_29710"/>
<dbReference type="Pfam" id="PF00999">
    <property type="entry name" value="Na_H_Exchanger"/>
    <property type="match status" value="1"/>
</dbReference>
<feature type="transmembrane region" description="Helical" evidence="10">
    <location>
        <begin position="376"/>
        <end position="399"/>
    </location>
</feature>
<keyword evidence="13" id="KW-1185">Reference proteome</keyword>
<accession>A0AAN2CAI3</accession>
<evidence type="ECO:0000259" key="11">
    <source>
        <dbReference type="Pfam" id="PF00999"/>
    </source>
</evidence>
<dbReference type="NCBIfam" id="TIGR00831">
    <property type="entry name" value="a_cpa1"/>
    <property type="match status" value="1"/>
</dbReference>
<keyword evidence="10" id="KW-0050">Antiport</keyword>
<dbReference type="PANTHER" id="PTHR10110">
    <property type="entry name" value="SODIUM/HYDROGEN EXCHANGER"/>
    <property type="match status" value="1"/>
</dbReference>
<evidence type="ECO:0000313" key="12">
    <source>
        <dbReference type="EMBL" id="BDE07695.1"/>
    </source>
</evidence>
<dbReference type="GO" id="GO:0005886">
    <property type="term" value="C:plasma membrane"/>
    <property type="evidence" value="ECO:0007669"/>
    <property type="project" value="UniProtKB-SubCell"/>
</dbReference>
<keyword evidence="8 10" id="KW-0472">Membrane</keyword>